<dbReference type="CDD" id="cd02138">
    <property type="entry name" value="TdsD-like"/>
    <property type="match status" value="1"/>
</dbReference>
<dbReference type="PANTHER" id="PTHR43673">
    <property type="entry name" value="NAD(P)H NITROREDUCTASE YDGI-RELATED"/>
    <property type="match status" value="1"/>
</dbReference>
<proteinExistence type="inferred from homology"/>
<name>A0A494WG46_9SPHN</name>
<evidence type="ECO:0000313" key="6">
    <source>
        <dbReference type="Proteomes" id="UP000279959"/>
    </source>
</evidence>
<gene>
    <name evidence="5" type="ORF">SAMIE_1035610</name>
</gene>
<dbReference type="GO" id="GO:0016491">
    <property type="term" value="F:oxidoreductase activity"/>
    <property type="evidence" value="ECO:0007669"/>
    <property type="project" value="UniProtKB-KW"/>
</dbReference>
<evidence type="ECO:0000259" key="4">
    <source>
        <dbReference type="Pfam" id="PF00881"/>
    </source>
</evidence>
<feature type="region of interest" description="Disordered" evidence="3">
    <location>
        <begin position="176"/>
        <end position="197"/>
    </location>
</feature>
<dbReference type="Proteomes" id="UP000279959">
    <property type="component" value="Chromosome"/>
</dbReference>
<feature type="domain" description="Nitroreductase" evidence="4">
    <location>
        <begin position="76"/>
        <end position="163"/>
    </location>
</feature>
<comment type="similarity">
    <text evidence="1">Belongs to the nitroreductase family.</text>
</comment>
<feature type="compositionally biased region" description="Basic and acidic residues" evidence="3">
    <location>
        <begin position="176"/>
        <end position="186"/>
    </location>
</feature>
<dbReference type="Pfam" id="PF00881">
    <property type="entry name" value="Nitroreductase"/>
    <property type="match status" value="2"/>
</dbReference>
<dbReference type="SUPFAM" id="SSF55469">
    <property type="entry name" value="FMN-dependent nitroreductase-like"/>
    <property type="match status" value="1"/>
</dbReference>
<dbReference type="RefSeq" id="WP_066696577.1">
    <property type="nucleotide sequence ID" value="NZ_AP018664.1"/>
</dbReference>
<dbReference type="KEGG" id="sami:SAMIE_1035610"/>
<evidence type="ECO:0000313" key="5">
    <source>
        <dbReference type="EMBL" id="BBE00061.1"/>
    </source>
</evidence>
<keyword evidence="2" id="KW-0560">Oxidoreductase</keyword>
<keyword evidence="6" id="KW-1185">Reference proteome</keyword>
<feature type="domain" description="Nitroreductase" evidence="4">
    <location>
        <begin position="18"/>
        <end position="63"/>
    </location>
</feature>
<reference evidence="5 6" key="1">
    <citation type="submission" date="2018-05" db="EMBL/GenBank/DDBJ databases">
        <title>Complete Genome Sequence of the Nonylphenol-Degrading Bacterium Sphingobium amiense DSM 16289T.</title>
        <authorList>
            <person name="Ootsuka M."/>
            <person name="Nishizawa T."/>
            <person name="Ohta H."/>
        </authorList>
    </citation>
    <scope>NUCLEOTIDE SEQUENCE [LARGE SCALE GENOMIC DNA]</scope>
    <source>
        <strain evidence="5 6">DSM 16289</strain>
    </source>
</reference>
<dbReference type="Gene3D" id="3.40.109.10">
    <property type="entry name" value="NADH Oxidase"/>
    <property type="match status" value="1"/>
</dbReference>
<evidence type="ECO:0000256" key="1">
    <source>
        <dbReference type="ARBA" id="ARBA00007118"/>
    </source>
</evidence>
<dbReference type="InterPro" id="IPR000415">
    <property type="entry name" value="Nitroreductase-like"/>
</dbReference>
<accession>A0A494WG46</accession>
<sequence>MTTHNRDTPRPVEPLFLERWSPRAYDGSPVPQADLDTIFDAARWAPSAFNYQPWRFLYAHRDSADWQRFLSLLMPFNQGWVKNAGVIVFIVSDTLMAAPGSDDYKPSHSHSFDAGAAWALLALQSTRLGYHAHGMTGVDFDAARAELGVPDRYRIEAAAAIGRQGDRSILPEPLQAREEPSGRHPVEAFAFSGSFPA</sequence>
<dbReference type="InterPro" id="IPR029479">
    <property type="entry name" value="Nitroreductase"/>
</dbReference>
<organism evidence="5 6">
    <name type="scientific">Sphingobium amiense</name>
    <dbReference type="NCBI Taxonomy" id="135719"/>
    <lineage>
        <taxon>Bacteria</taxon>
        <taxon>Pseudomonadati</taxon>
        <taxon>Pseudomonadota</taxon>
        <taxon>Alphaproteobacteria</taxon>
        <taxon>Sphingomonadales</taxon>
        <taxon>Sphingomonadaceae</taxon>
        <taxon>Sphingobium</taxon>
    </lineage>
</organism>
<dbReference type="PANTHER" id="PTHR43673:SF10">
    <property type="entry name" value="NADH DEHYDROGENASE_NAD(P)H NITROREDUCTASE XCC3605-RELATED"/>
    <property type="match status" value="1"/>
</dbReference>
<evidence type="ECO:0000256" key="2">
    <source>
        <dbReference type="ARBA" id="ARBA00023002"/>
    </source>
</evidence>
<dbReference type="AlphaFoldDB" id="A0A494WG46"/>
<protein>
    <submittedName>
        <fullName evidence="5">Nitroreductase</fullName>
    </submittedName>
</protein>
<evidence type="ECO:0000256" key="3">
    <source>
        <dbReference type="SAM" id="MobiDB-lite"/>
    </source>
</evidence>
<dbReference type="EMBL" id="AP018664">
    <property type="protein sequence ID" value="BBE00061.1"/>
    <property type="molecule type" value="Genomic_DNA"/>
</dbReference>